<reference evidence="1" key="1">
    <citation type="submission" date="2011-11" db="EMBL/GenBank/DDBJ databases">
        <authorList>
            <person name="Summers A.O."/>
            <person name="Wireman J."/>
            <person name="Williams L.E."/>
        </authorList>
    </citation>
    <scope>NUCLEOTIDE SEQUENCE</scope>
    <source>
        <strain evidence="1">CG103</strain>
        <plasmid evidence="1">pCG103-32</plasmid>
    </source>
</reference>
<proteinExistence type="predicted"/>
<keyword evidence="1" id="KW-0614">Plasmid</keyword>
<organism evidence="1">
    <name type="scientific">Aliivibrio fischeri</name>
    <name type="common">Vibrio fischeri</name>
    <dbReference type="NCBI Taxonomy" id="668"/>
    <lineage>
        <taxon>Bacteria</taxon>
        <taxon>Pseudomonadati</taxon>
        <taxon>Pseudomonadota</taxon>
        <taxon>Gammaproteobacteria</taxon>
        <taxon>Vibrionales</taxon>
        <taxon>Vibrionaceae</taxon>
        <taxon>Aliivibrio</taxon>
    </lineage>
</organism>
<accession>H2ERQ1</accession>
<sequence>MNANKKEGLVISENAKAVIVAMFTEYDEEKSDPYSDYYASITTKTVVLAWSTHTRQLFPVLRKTCLNHPDTECLNNKELSSEHRESYSIGKGIYLTDLEFIHNG</sequence>
<name>H2ERQ1_ALIFS</name>
<protein>
    <submittedName>
        <fullName evidence="1">Uncharacterized protein</fullName>
    </submittedName>
</protein>
<dbReference type="RefSeq" id="WP_014343565.1">
    <property type="nucleotide sequence ID" value="NC_016850.1"/>
</dbReference>
<dbReference type="EMBL" id="JQ031550">
    <property type="protein sequence ID" value="AEY78068.1"/>
    <property type="molecule type" value="Genomic_DNA"/>
</dbReference>
<evidence type="ECO:0000313" key="1">
    <source>
        <dbReference type="EMBL" id="AEY78068.1"/>
    </source>
</evidence>
<dbReference type="AlphaFoldDB" id="H2ERQ1"/>
<geneLocation type="plasmid" evidence="1">
    <name>pCG103-32</name>
</geneLocation>